<accession>A0A6M1S4V5</accession>
<dbReference type="Gene3D" id="2.30.300.10">
    <property type="entry name" value="Baseplate protein-like domain - beta roll fold"/>
    <property type="match status" value="1"/>
</dbReference>
<dbReference type="Pfam" id="PF21929">
    <property type="entry name" value="GpP_4th"/>
    <property type="match status" value="1"/>
</dbReference>
<evidence type="ECO:0000313" key="5">
    <source>
        <dbReference type="Proteomes" id="UP000477849"/>
    </source>
</evidence>
<gene>
    <name evidence="4" type="ORF">G6N76_10925</name>
</gene>
<dbReference type="Gene3D" id="3.55.50.10">
    <property type="entry name" value="Baseplate protein-like domains"/>
    <property type="match status" value="1"/>
</dbReference>
<dbReference type="Pfam" id="PF22255">
    <property type="entry name" value="Gp44-like_2nd"/>
    <property type="match status" value="1"/>
</dbReference>
<dbReference type="RefSeq" id="WP_163905282.1">
    <property type="nucleotide sequence ID" value="NZ_CP048427.1"/>
</dbReference>
<feature type="region of interest" description="Disordered" evidence="1">
    <location>
        <begin position="326"/>
        <end position="355"/>
    </location>
</feature>
<dbReference type="Proteomes" id="UP000477849">
    <property type="component" value="Unassembled WGS sequence"/>
</dbReference>
<reference evidence="4 5" key="1">
    <citation type="submission" date="2020-02" db="EMBL/GenBank/DDBJ databases">
        <title>Genome sequence of the type strain CCBAU10050 of Rhizobium daejeonense.</title>
        <authorList>
            <person name="Gao J."/>
            <person name="Sun J."/>
        </authorList>
    </citation>
    <scope>NUCLEOTIDE SEQUENCE [LARGE SCALE GENOMIC DNA]</scope>
    <source>
        <strain evidence="4 5">CCBAU10050</strain>
    </source>
</reference>
<dbReference type="InterPro" id="IPR023399">
    <property type="entry name" value="Baseplate-like_2-layer_sand"/>
</dbReference>
<keyword evidence="5" id="KW-1185">Reference proteome</keyword>
<evidence type="ECO:0000259" key="2">
    <source>
        <dbReference type="Pfam" id="PF21929"/>
    </source>
</evidence>
<dbReference type="SUPFAM" id="SSF69279">
    <property type="entry name" value="Phage tail proteins"/>
    <property type="match status" value="2"/>
</dbReference>
<dbReference type="Gene3D" id="3.30.1920.10">
    <property type="entry name" value="Baseplate protein-like domains - 2 layer sandwich fold"/>
    <property type="match status" value="1"/>
</dbReference>
<dbReference type="EMBL" id="JAAKZH010000003">
    <property type="protein sequence ID" value="NGO64190.1"/>
    <property type="molecule type" value="Genomic_DNA"/>
</dbReference>
<dbReference type="AlphaFoldDB" id="A0A6M1S4V5"/>
<protein>
    <recommendedName>
        <fullName evidence="6">Phage tail protein</fullName>
    </recommendedName>
</protein>
<feature type="domain" description="Baseplate hub protein gp44/GpP-like second" evidence="3">
    <location>
        <begin position="92"/>
        <end position="173"/>
    </location>
</feature>
<sequence length="355" mass="37866">MTLPVSYGPLETVVVSGLPPIMSIDIKVSAEEAARSASGEFVITGSGLPVAPGMETRITASGDLMLTGYVRDVSTGYDEADRTLSCGLVSRTVDYVECSAVHESGEILNKDVAAIAKELDSYGIGIETDGTKLPVEARHKLSVGESAFASIERRIRGRKLLLHDTPEGRLKLASKPGGVHSGTLRRGVNILSGASASFTERGRYSETRIRGQATVGTEKQQLRPQATATDSGVTRKRVLILPHEGEATIDRMRERAVWQARRAAGAAVTASIPVSGWRDEGNRIWQPNWLVQVKDDWLGISGLMIIKSIAFHQSDITSATLSLADPRALGGENPRGKSADGYAAPGAADAEYADE</sequence>
<organism evidence="4 5">
    <name type="scientific">Rhizobium daejeonense</name>
    <dbReference type="NCBI Taxonomy" id="240521"/>
    <lineage>
        <taxon>Bacteria</taxon>
        <taxon>Pseudomonadati</taxon>
        <taxon>Pseudomonadota</taxon>
        <taxon>Alphaproteobacteria</taxon>
        <taxon>Hyphomicrobiales</taxon>
        <taxon>Rhizobiaceae</taxon>
        <taxon>Rhizobium/Agrobacterium group</taxon>
        <taxon>Rhizobium</taxon>
    </lineage>
</organism>
<name>A0A6M1S4V5_9HYPH</name>
<evidence type="ECO:0008006" key="6">
    <source>
        <dbReference type="Google" id="ProtNLM"/>
    </source>
</evidence>
<evidence type="ECO:0000256" key="1">
    <source>
        <dbReference type="SAM" id="MobiDB-lite"/>
    </source>
</evidence>
<evidence type="ECO:0000259" key="3">
    <source>
        <dbReference type="Pfam" id="PF22255"/>
    </source>
</evidence>
<feature type="domain" description="Baseplate hub protein gp44/GpP-like C-terminal" evidence="2">
    <location>
        <begin position="251"/>
        <end position="329"/>
    </location>
</feature>
<feature type="compositionally biased region" description="Low complexity" evidence="1">
    <location>
        <begin position="339"/>
        <end position="355"/>
    </location>
</feature>
<dbReference type="InterPro" id="IPR053982">
    <property type="entry name" value="Gp44/GpP-like_C"/>
</dbReference>
<evidence type="ECO:0000313" key="4">
    <source>
        <dbReference type="EMBL" id="NGO64190.1"/>
    </source>
</evidence>
<dbReference type="InterPro" id="IPR053981">
    <property type="entry name" value="Gp44/GpP-like_2nd"/>
</dbReference>
<proteinExistence type="predicted"/>
<comment type="caution">
    <text evidence="4">The sequence shown here is derived from an EMBL/GenBank/DDBJ whole genome shotgun (WGS) entry which is preliminary data.</text>
</comment>